<dbReference type="OrthoDB" id="5835412at2759"/>
<dbReference type="InterPro" id="IPR044929">
    <property type="entry name" value="DNA/RNA_non-sp_Endonuclease_sf"/>
</dbReference>
<feature type="non-terminal residue" evidence="1">
    <location>
        <position position="1"/>
    </location>
</feature>
<name>A0A0B1S3U4_OESDE</name>
<dbReference type="Proteomes" id="UP000053660">
    <property type="component" value="Unassembled WGS sequence"/>
</dbReference>
<protein>
    <submittedName>
        <fullName evidence="1">Uncharacterized protein</fullName>
    </submittedName>
</protein>
<accession>A0A0B1S3U4</accession>
<gene>
    <name evidence="1" type="ORF">OESDEN_22475</name>
</gene>
<keyword evidence="2" id="KW-1185">Reference proteome</keyword>
<dbReference type="Gene3D" id="3.40.570.10">
    <property type="entry name" value="Extracellular Endonuclease, subunit A"/>
    <property type="match status" value="1"/>
</dbReference>
<dbReference type="EMBL" id="KN610303">
    <property type="protein sequence ID" value="KHJ77905.1"/>
    <property type="molecule type" value="Genomic_DNA"/>
</dbReference>
<evidence type="ECO:0000313" key="1">
    <source>
        <dbReference type="EMBL" id="KHJ77905.1"/>
    </source>
</evidence>
<proteinExistence type="predicted"/>
<reference evidence="1 2" key="1">
    <citation type="submission" date="2014-03" db="EMBL/GenBank/DDBJ databases">
        <title>Draft genome of the hookworm Oesophagostomum dentatum.</title>
        <authorList>
            <person name="Mitreva M."/>
        </authorList>
    </citation>
    <scope>NUCLEOTIDE SEQUENCE [LARGE SCALE GENOMIC DNA]</scope>
    <source>
        <strain evidence="1 2">OD-Hann</strain>
    </source>
</reference>
<sequence>SAPPTSQYPTHLYRILIACDGYWSSEGSYCRVSEQTKALSFIFPHMNGDPNCLDKNELLLQYTARIKDVESISGQYFNFTNMPDRQQMLLKTHINVELW</sequence>
<organism evidence="1 2">
    <name type="scientific">Oesophagostomum dentatum</name>
    <name type="common">Nodular worm</name>
    <dbReference type="NCBI Taxonomy" id="61180"/>
    <lineage>
        <taxon>Eukaryota</taxon>
        <taxon>Metazoa</taxon>
        <taxon>Ecdysozoa</taxon>
        <taxon>Nematoda</taxon>
        <taxon>Chromadorea</taxon>
        <taxon>Rhabditida</taxon>
        <taxon>Rhabditina</taxon>
        <taxon>Rhabditomorpha</taxon>
        <taxon>Strongyloidea</taxon>
        <taxon>Strongylidae</taxon>
        <taxon>Oesophagostomum</taxon>
    </lineage>
</organism>
<evidence type="ECO:0000313" key="2">
    <source>
        <dbReference type="Proteomes" id="UP000053660"/>
    </source>
</evidence>
<dbReference type="AlphaFoldDB" id="A0A0B1S3U4"/>